<evidence type="ECO:0000313" key="2">
    <source>
        <dbReference type="Proteomes" id="UP001596158"/>
    </source>
</evidence>
<organism evidence="1 2">
    <name type="scientific">Weissella sagaensis</name>
    <dbReference type="NCBI Taxonomy" id="2559928"/>
    <lineage>
        <taxon>Bacteria</taxon>
        <taxon>Bacillati</taxon>
        <taxon>Bacillota</taxon>
        <taxon>Bacilli</taxon>
        <taxon>Lactobacillales</taxon>
        <taxon>Lactobacillaceae</taxon>
        <taxon>Weissella</taxon>
    </lineage>
</organism>
<keyword evidence="2" id="KW-1185">Reference proteome</keyword>
<accession>A0ABW1RRN6</accession>
<evidence type="ECO:0000313" key="1">
    <source>
        <dbReference type="EMBL" id="MFC6178093.1"/>
    </source>
</evidence>
<comment type="caution">
    <text evidence="1">The sequence shown here is derived from an EMBL/GenBank/DDBJ whole genome shotgun (WGS) entry which is preliminary data.</text>
</comment>
<reference evidence="2" key="1">
    <citation type="journal article" date="2019" name="Int. J. Syst. Evol. Microbiol.">
        <title>The Global Catalogue of Microorganisms (GCM) 10K type strain sequencing project: providing services to taxonomists for standard genome sequencing and annotation.</title>
        <authorList>
            <consortium name="The Broad Institute Genomics Platform"/>
            <consortium name="The Broad Institute Genome Sequencing Center for Infectious Disease"/>
            <person name="Wu L."/>
            <person name="Ma J."/>
        </authorList>
    </citation>
    <scope>NUCLEOTIDE SEQUENCE [LARGE SCALE GENOMIC DNA]</scope>
    <source>
        <strain evidence="2">CCM 8924</strain>
    </source>
</reference>
<dbReference type="Proteomes" id="UP001596158">
    <property type="component" value="Unassembled WGS sequence"/>
</dbReference>
<name>A0ABW1RRN6_9LACO</name>
<dbReference type="RefSeq" id="WP_137600723.1">
    <property type="nucleotide sequence ID" value="NZ_BJDT01000005.1"/>
</dbReference>
<dbReference type="EMBL" id="JBHSSG010000007">
    <property type="protein sequence ID" value="MFC6178093.1"/>
    <property type="molecule type" value="Genomic_DNA"/>
</dbReference>
<proteinExistence type="predicted"/>
<protein>
    <submittedName>
        <fullName evidence="1">Tail assembly chaperone</fullName>
    </submittedName>
</protein>
<gene>
    <name evidence="1" type="ORF">ACFQGR_01530</name>
</gene>
<dbReference type="Pfam" id="PF12363">
    <property type="entry name" value="Phage_TAC_12"/>
    <property type="match status" value="1"/>
</dbReference>
<dbReference type="InterPro" id="IPR024410">
    <property type="entry name" value="Phage_TAC_12"/>
</dbReference>
<sequence length="150" mass="16696">MQVTINGKMSELKFNFKALFKANSEFSSVENGVNQGNGAVMLFLRLIDNDVTVIPDIIKVAGNFGKTANEDKLFEAVDEITDGGEKIDEVLTELKDELKQSGFFMKTITSYKNKIEDNLPVMEEKAKTDETVADNLPIIKAMLKSLNENL</sequence>